<keyword evidence="4" id="KW-1185">Reference proteome</keyword>
<feature type="domain" description="Alginate lyase 2" evidence="2">
    <location>
        <begin position="40"/>
        <end position="213"/>
    </location>
</feature>
<evidence type="ECO:0000256" key="1">
    <source>
        <dbReference type="SAM" id="SignalP"/>
    </source>
</evidence>
<dbReference type="PANTHER" id="PTHR33681:SF4">
    <property type="entry name" value="OS12G0171100 PROTEIN"/>
    <property type="match status" value="1"/>
</dbReference>
<feature type="chain" id="PRO_5043037869" description="Alginate lyase 2 domain-containing protein" evidence="1">
    <location>
        <begin position="27"/>
        <end position="215"/>
    </location>
</feature>
<accession>A0AAN9MFR1</accession>
<gene>
    <name evidence="3" type="ORF">VNO80_19058</name>
</gene>
<sequence length="215" mass="24354">MVSQPIFHQTLLPLLITITTLSFVAADPTDGFTRLPFSNSNFQIQTPYDVPQNQRYSYSNGVHKFWVYSTDKPHMSGSQTAPRSEMRITGYDYTSGVWQFEGYFYVPSGTSGTCIQQVFGGASSATTSQTRVYGGSLTHYQSTTMEQNIYNKWYRFNVIHDVGANNVKIFINGVKKFDGNGRGAGLHYFKCGVYAQNGASNYMESRWRDIKIFRK</sequence>
<proteinExistence type="predicted"/>
<keyword evidence="1" id="KW-0732">Signal</keyword>
<dbReference type="InterPro" id="IPR013320">
    <property type="entry name" value="ConA-like_dom_sf"/>
</dbReference>
<evidence type="ECO:0000259" key="2">
    <source>
        <dbReference type="Pfam" id="PF08787"/>
    </source>
</evidence>
<dbReference type="InterPro" id="IPR014895">
    <property type="entry name" value="Alginate_lyase_2"/>
</dbReference>
<organism evidence="3 4">
    <name type="scientific">Phaseolus coccineus</name>
    <name type="common">Scarlet runner bean</name>
    <name type="synonym">Phaseolus multiflorus</name>
    <dbReference type="NCBI Taxonomy" id="3886"/>
    <lineage>
        <taxon>Eukaryota</taxon>
        <taxon>Viridiplantae</taxon>
        <taxon>Streptophyta</taxon>
        <taxon>Embryophyta</taxon>
        <taxon>Tracheophyta</taxon>
        <taxon>Spermatophyta</taxon>
        <taxon>Magnoliopsida</taxon>
        <taxon>eudicotyledons</taxon>
        <taxon>Gunneridae</taxon>
        <taxon>Pentapetalae</taxon>
        <taxon>rosids</taxon>
        <taxon>fabids</taxon>
        <taxon>Fabales</taxon>
        <taxon>Fabaceae</taxon>
        <taxon>Papilionoideae</taxon>
        <taxon>50 kb inversion clade</taxon>
        <taxon>NPAAA clade</taxon>
        <taxon>indigoferoid/millettioid clade</taxon>
        <taxon>Phaseoleae</taxon>
        <taxon>Phaseolus</taxon>
    </lineage>
</organism>
<dbReference type="Proteomes" id="UP001374584">
    <property type="component" value="Unassembled WGS sequence"/>
</dbReference>
<dbReference type="AlphaFoldDB" id="A0AAN9MFR1"/>
<evidence type="ECO:0000313" key="4">
    <source>
        <dbReference type="Proteomes" id="UP001374584"/>
    </source>
</evidence>
<evidence type="ECO:0000313" key="3">
    <source>
        <dbReference type="EMBL" id="KAK7353607.1"/>
    </source>
</evidence>
<feature type="signal peptide" evidence="1">
    <location>
        <begin position="1"/>
        <end position="26"/>
    </location>
</feature>
<dbReference type="PANTHER" id="PTHR33681">
    <property type="entry name" value="BINDING PROTEIN, PUTATIVE, EXPRESSED-RELATED"/>
    <property type="match status" value="1"/>
</dbReference>
<comment type="caution">
    <text evidence="3">The sequence shown here is derived from an EMBL/GenBank/DDBJ whole genome shotgun (WGS) entry which is preliminary data.</text>
</comment>
<dbReference type="EMBL" id="JAYMYR010000007">
    <property type="protein sequence ID" value="KAK7353607.1"/>
    <property type="molecule type" value="Genomic_DNA"/>
</dbReference>
<dbReference type="Gene3D" id="2.60.120.200">
    <property type="match status" value="1"/>
</dbReference>
<dbReference type="SUPFAM" id="SSF49899">
    <property type="entry name" value="Concanavalin A-like lectins/glucanases"/>
    <property type="match status" value="1"/>
</dbReference>
<protein>
    <recommendedName>
        <fullName evidence="2">Alginate lyase 2 domain-containing protein</fullName>
    </recommendedName>
</protein>
<dbReference type="Pfam" id="PF08787">
    <property type="entry name" value="Alginate_lyase2"/>
    <property type="match status" value="1"/>
</dbReference>
<name>A0AAN9MFR1_PHACN</name>
<reference evidence="3 4" key="1">
    <citation type="submission" date="2024-01" db="EMBL/GenBank/DDBJ databases">
        <title>The genomes of 5 underutilized Papilionoideae crops provide insights into root nodulation and disease resistanc.</title>
        <authorList>
            <person name="Jiang F."/>
        </authorList>
    </citation>
    <scope>NUCLEOTIDE SEQUENCE [LARGE SCALE GENOMIC DNA]</scope>
    <source>
        <strain evidence="3">JINMINGXINNONG_FW02</strain>
        <tissue evidence="3">Leaves</tissue>
    </source>
</reference>